<proteinExistence type="predicted"/>
<evidence type="ECO:0000313" key="2">
    <source>
        <dbReference type="EMBL" id="AEA64187.1"/>
    </source>
</evidence>
<dbReference type="AlphaFoldDB" id="F2LMA3"/>
<name>F2LMA3_BURGS</name>
<dbReference type="HOGENOM" id="CLU_1486399_0_0_4"/>
<evidence type="ECO:0000313" key="3">
    <source>
        <dbReference type="Proteomes" id="UP000008316"/>
    </source>
</evidence>
<organism evidence="2 3">
    <name type="scientific">Burkholderia gladioli (strain BSR3)</name>
    <dbReference type="NCBI Taxonomy" id="999541"/>
    <lineage>
        <taxon>Bacteria</taxon>
        <taxon>Pseudomonadati</taxon>
        <taxon>Pseudomonadota</taxon>
        <taxon>Betaproteobacteria</taxon>
        <taxon>Burkholderiales</taxon>
        <taxon>Burkholderiaceae</taxon>
        <taxon>Burkholderia</taxon>
    </lineage>
</organism>
<sequence>MRNARGRTVFIAPCPRHPRPGRHVEARRPPVTPPSPVSTRDPLARVPPVCSDASILGIRRSRCAHSRPQGPRRAQHFSSTPAAPRAGTGHPPRRTARDERLNASQSIDPHEFVRILAAGRSIDACAHTFVHIDDEGLWCRNPHGLDAYFGRALPSVDYAREILVALSRGTVFGAVPRRTGD</sequence>
<keyword evidence="3" id="KW-1185">Reference proteome</keyword>
<dbReference type="KEGG" id="bgd:bgla_2g17460"/>
<dbReference type="Proteomes" id="UP000008316">
    <property type="component" value="Chromosome 2"/>
</dbReference>
<reference evidence="2 3" key="1">
    <citation type="journal article" date="2011" name="J. Bacteriol.">
        <title>Complete genome sequence of Burkholderia gladioli BSR3.</title>
        <authorList>
            <person name="Seo Y.S."/>
            <person name="Lim J."/>
            <person name="Choi B.S."/>
            <person name="Kim H."/>
            <person name="Goo E."/>
            <person name="Lee B."/>
            <person name="Lim J.S."/>
            <person name="Choi I.Y."/>
            <person name="Moon J.S."/>
            <person name="Kim J."/>
            <person name="Hwang I."/>
        </authorList>
    </citation>
    <scope>NUCLEOTIDE SEQUENCE [LARGE SCALE GENOMIC DNA]</scope>
    <source>
        <strain evidence="2 3">BSR3</strain>
    </source>
</reference>
<gene>
    <name evidence="2" type="ordered locus">bgla_2g17460</name>
</gene>
<feature type="region of interest" description="Disordered" evidence="1">
    <location>
        <begin position="60"/>
        <end position="104"/>
    </location>
</feature>
<evidence type="ECO:0000256" key="1">
    <source>
        <dbReference type="SAM" id="MobiDB-lite"/>
    </source>
</evidence>
<feature type="region of interest" description="Disordered" evidence="1">
    <location>
        <begin position="1"/>
        <end position="46"/>
    </location>
</feature>
<protein>
    <submittedName>
        <fullName evidence="2">Uncharacterized protein</fullName>
    </submittedName>
</protein>
<dbReference type="EMBL" id="CP002600">
    <property type="protein sequence ID" value="AEA64187.1"/>
    <property type="molecule type" value="Genomic_DNA"/>
</dbReference>
<accession>F2LMA3</accession>